<evidence type="ECO:0008006" key="4">
    <source>
        <dbReference type="Google" id="ProtNLM"/>
    </source>
</evidence>
<gene>
    <name evidence="2" type="ORF">LOD99_8734</name>
</gene>
<keyword evidence="1" id="KW-1133">Transmembrane helix</keyword>
<feature type="transmembrane region" description="Helical" evidence="1">
    <location>
        <begin position="428"/>
        <end position="445"/>
    </location>
</feature>
<evidence type="ECO:0000256" key="1">
    <source>
        <dbReference type="SAM" id="Phobius"/>
    </source>
</evidence>
<feature type="transmembrane region" description="Helical" evidence="1">
    <location>
        <begin position="98"/>
        <end position="119"/>
    </location>
</feature>
<keyword evidence="1" id="KW-0812">Transmembrane</keyword>
<dbReference type="Proteomes" id="UP001165289">
    <property type="component" value="Unassembled WGS sequence"/>
</dbReference>
<evidence type="ECO:0000313" key="2">
    <source>
        <dbReference type="EMBL" id="KAI6647557.1"/>
    </source>
</evidence>
<dbReference type="EMBL" id="JAKMXF010000341">
    <property type="protein sequence ID" value="KAI6647557.1"/>
    <property type="molecule type" value="Genomic_DNA"/>
</dbReference>
<feature type="transmembrane region" description="Helical" evidence="1">
    <location>
        <begin position="269"/>
        <end position="293"/>
    </location>
</feature>
<reference evidence="2 3" key="1">
    <citation type="journal article" date="2023" name="BMC Biol.">
        <title>The compact genome of the sponge Oopsacas minuta (Hexactinellida) is lacking key metazoan core genes.</title>
        <authorList>
            <person name="Santini S."/>
            <person name="Schenkelaars Q."/>
            <person name="Jourda C."/>
            <person name="Duchesne M."/>
            <person name="Belahbib H."/>
            <person name="Rocher C."/>
            <person name="Selva M."/>
            <person name="Riesgo A."/>
            <person name="Vervoort M."/>
            <person name="Leys S.P."/>
            <person name="Kodjabachian L."/>
            <person name="Le Bivic A."/>
            <person name="Borchiellini C."/>
            <person name="Claverie J.M."/>
            <person name="Renard E."/>
        </authorList>
    </citation>
    <scope>NUCLEOTIDE SEQUENCE [LARGE SCALE GENOMIC DNA]</scope>
    <source>
        <strain evidence="2">SPO-2</strain>
    </source>
</reference>
<feature type="transmembrane region" description="Helical" evidence="1">
    <location>
        <begin position="313"/>
        <end position="334"/>
    </location>
</feature>
<keyword evidence="1" id="KW-0472">Membrane</keyword>
<name>A0AAV7JFL1_9METZ</name>
<proteinExistence type="predicted"/>
<evidence type="ECO:0000313" key="3">
    <source>
        <dbReference type="Proteomes" id="UP001165289"/>
    </source>
</evidence>
<accession>A0AAV7JFL1</accession>
<dbReference type="AlphaFoldDB" id="A0AAV7JFL1"/>
<comment type="caution">
    <text evidence="2">The sequence shown here is derived from an EMBL/GenBank/DDBJ whole genome shotgun (WGS) entry which is preliminary data.</text>
</comment>
<feature type="transmembrane region" description="Helical" evidence="1">
    <location>
        <begin position="173"/>
        <end position="195"/>
    </location>
</feature>
<feature type="transmembrane region" description="Helical" evidence="1">
    <location>
        <begin position="390"/>
        <end position="408"/>
    </location>
</feature>
<keyword evidence="3" id="KW-1185">Reference proteome</keyword>
<sequence length="535" mass="61795">MGNSHVKFPSENSQELLAQNFDNLSNNDVIINDVGNDDRIIDEEVVGNEDLSNAGRRIEGAKIFWFVPVLDLASCRMYPYISGCVTFNEGSYKSIRSIVLIMILCSCVLLQFLMFSAFLADLIFRPLLFIKIHTGMYPNQTHAGEYPNQTDNSLTSLVFTTNSQRYYHEYEDWFLFIWDYLYGLIGLYSTVFIFIHSWNNEAEFQGIVTLIKKIRQNKMEIRKEKSQLINVTKDEEGRGRRKRMDTERLHMCITCSDNRMQSFIDNIGWGLFHLCIIILSISLVVYWIVVNAIGCYANTNSTNLLTQDSDLALLLSIIDSIHWHLSPVIVCFIIRISCMEITTSLDCLCYAYASGLIREGRNEVKNLQRKYYQLISKVNAICMKYRRISAINITVLVFAAVGICLRYIDSDKIVSIDEFIMYDWLDFIRFSTWYLVHFLSVWLMVDAMSTLNKTLDNFSNEILLILAINKKQVNINEDIKKQLELCEMNNHRLSMDLFGIVTPSTVHLIIGFGSTTILIFVNEVTKVILEKIRIN</sequence>
<organism evidence="2 3">
    <name type="scientific">Oopsacas minuta</name>
    <dbReference type="NCBI Taxonomy" id="111878"/>
    <lineage>
        <taxon>Eukaryota</taxon>
        <taxon>Metazoa</taxon>
        <taxon>Porifera</taxon>
        <taxon>Hexactinellida</taxon>
        <taxon>Hexasterophora</taxon>
        <taxon>Lyssacinosida</taxon>
        <taxon>Leucopsacidae</taxon>
        <taxon>Oopsacas</taxon>
    </lineage>
</organism>
<feature type="transmembrane region" description="Helical" evidence="1">
    <location>
        <begin position="497"/>
        <end position="521"/>
    </location>
</feature>
<protein>
    <recommendedName>
        <fullName evidence="4">Gustatory receptor</fullName>
    </recommendedName>
</protein>